<evidence type="ECO:0000313" key="4">
    <source>
        <dbReference type="EMBL" id="KAJ2809391.1"/>
    </source>
</evidence>
<dbReference type="InterPro" id="IPR043504">
    <property type="entry name" value="Peptidase_S1_PA_chymotrypsin"/>
</dbReference>
<feature type="region of interest" description="Disordered" evidence="1">
    <location>
        <begin position="501"/>
        <end position="637"/>
    </location>
</feature>
<sequence>MAKGMLRICCYATALAACFALREPEASSASGLYTRDVQVSDVANFQSAILLVDGKQTSCESVVLDSRAGFIAASCLKYKSDKTVDTGAKYEIIMKGGGGSAASNRYTISMIDVHPKYDPGTYINNLAVIQFNTKDKSTWKNSIATNPKEWNNKFFIRRTLSDVSSMTWNNILAYSTTETPDYCQKASKVYSANAGDFLCNYAVTLSINNNGCKVPYGVVFAAVQPSDLNMVAVYSHSAVYGDTMCSKDRKLHYYTVLRNYIGWASDVLDRPVGAFAKAAGFEFTPKVSYSMESVADSGVEGVKVFSGDSYAQNPAASESSAPQSNESVHGKDVFLATTPNTNGIPPPTDTNKSDKQAAEPTEEKPKEDDPNGVLIDETPTQTKRPNSEAAETHHSKTLDEEASSDGESSEGSLNESDKSAEASNESEKGSQTNKIVVIAMLVIGGIALIGAAIAWFLIRRKKHALRRQNGWNRESMDQLPRALRPTVDYTGNRSPTDEIINHYSTRHSGFAGQPIRDTYEPRRDTYDSHAMRDTYRGPGRDPFADSTRRDTYDNGPRRDIYDSGPRRDTYDAGPRRDTYDNGPKRNIYDDGPKRDTYDSGPRRDTYDDGPRRDTYDDGPRRDTFDDRDGHTTYDDSNLQWRLNSTYKNQR</sequence>
<reference evidence="4" key="1">
    <citation type="submission" date="2022-07" db="EMBL/GenBank/DDBJ databases">
        <title>Phylogenomic reconstructions and comparative analyses of Kickxellomycotina fungi.</title>
        <authorList>
            <person name="Reynolds N.K."/>
            <person name="Stajich J.E."/>
            <person name="Barry K."/>
            <person name="Grigoriev I.V."/>
            <person name="Crous P."/>
            <person name="Smith M.E."/>
        </authorList>
    </citation>
    <scope>NUCLEOTIDE SEQUENCE</scope>
    <source>
        <strain evidence="4">NRRL 1565</strain>
    </source>
</reference>
<dbReference type="AlphaFoldDB" id="A0A9W8I1P2"/>
<feature type="chain" id="PRO_5040819583" description="Peptidase S1 domain-containing protein" evidence="3">
    <location>
        <begin position="21"/>
        <end position="650"/>
    </location>
</feature>
<evidence type="ECO:0000256" key="3">
    <source>
        <dbReference type="SAM" id="SignalP"/>
    </source>
</evidence>
<keyword evidence="3" id="KW-0732">Signal</keyword>
<feature type="compositionally biased region" description="Basic and acidic residues" evidence="1">
    <location>
        <begin position="415"/>
        <end position="428"/>
    </location>
</feature>
<keyword evidence="2" id="KW-0472">Membrane</keyword>
<dbReference type="PROSITE" id="PS51257">
    <property type="entry name" value="PROKAR_LIPOPROTEIN"/>
    <property type="match status" value="1"/>
</dbReference>
<name>A0A9W8I1P2_9FUNG</name>
<feature type="compositionally biased region" description="Basic and acidic residues" evidence="1">
    <location>
        <begin position="351"/>
        <end position="369"/>
    </location>
</feature>
<dbReference type="SUPFAM" id="SSF50494">
    <property type="entry name" value="Trypsin-like serine proteases"/>
    <property type="match status" value="1"/>
</dbReference>
<dbReference type="Proteomes" id="UP001140094">
    <property type="component" value="Unassembled WGS sequence"/>
</dbReference>
<proteinExistence type="predicted"/>
<dbReference type="Gene3D" id="2.40.10.10">
    <property type="entry name" value="Trypsin-like serine proteases"/>
    <property type="match status" value="1"/>
</dbReference>
<dbReference type="InterPro" id="IPR009003">
    <property type="entry name" value="Peptidase_S1_PA"/>
</dbReference>
<feature type="transmembrane region" description="Helical" evidence="2">
    <location>
        <begin position="435"/>
        <end position="458"/>
    </location>
</feature>
<keyword evidence="2" id="KW-0812">Transmembrane</keyword>
<feature type="signal peptide" evidence="3">
    <location>
        <begin position="1"/>
        <end position="20"/>
    </location>
</feature>
<accession>A0A9W8I1P2</accession>
<feature type="compositionally biased region" description="Basic and acidic residues" evidence="1">
    <location>
        <begin position="390"/>
        <end position="399"/>
    </location>
</feature>
<evidence type="ECO:0000313" key="5">
    <source>
        <dbReference type="Proteomes" id="UP001140094"/>
    </source>
</evidence>
<keyword evidence="5" id="KW-1185">Reference proteome</keyword>
<dbReference type="EMBL" id="JANBUO010000003">
    <property type="protein sequence ID" value="KAJ2809391.1"/>
    <property type="molecule type" value="Genomic_DNA"/>
</dbReference>
<gene>
    <name evidence="4" type="ORF">H4R20_000116</name>
</gene>
<dbReference type="OrthoDB" id="6380398at2759"/>
<evidence type="ECO:0000256" key="1">
    <source>
        <dbReference type="SAM" id="MobiDB-lite"/>
    </source>
</evidence>
<evidence type="ECO:0000256" key="2">
    <source>
        <dbReference type="SAM" id="Phobius"/>
    </source>
</evidence>
<comment type="caution">
    <text evidence="4">The sequence shown here is derived from an EMBL/GenBank/DDBJ whole genome shotgun (WGS) entry which is preliminary data.</text>
</comment>
<evidence type="ECO:0008006" key="6">
    <source>
        <dbReference type="Google" id="ProtNLM"/>
    </source>
</evidence>
<feature type="compositionally biased region" description="Basic and acidic residues" evidence="1">
    <location>
        <begin position="517"/>
        <end position="633"/>
    </location>
</feature>
<organism evidence="4 5">
    <name type="scientific">Coemansia guatemalensis</name>
    <dbReference type="NCBI Taxonomy" id="2761395"/>
    <lineage>
        <taxon>Eukaryota</taxon>
        <taxon>Fungi</taxon>
        <taxon>Fungi incertae sedis</taxon>
        <taxon>Zoopagomycota</taxon>
        <taxon>Kickxellomycotina</taxon>
        <taxon>Kickxellomycetes</taxon>
        <taxon>Kickxellales</taxon>
        <taxon>Kickxellaceae</taxon>
        <taxon>Coemansia</taxon>
    </lineage>
</organism>
<protein>
    <recommendedName>
        <fullName evidence="6">Peptidase S1 domain-containing protein</fullName>
    </recommendedName>
</protein>
<feature type="region of interest" description="Disordered" evidence="1">
    <location>
        <begin position="335"/>
        <end position="430"/>
    </location>
</feature>
<keyword evidence="2" id="KW-1133">Transmembrane helix</keyword>